<evidence type="ECO:0000313" key="2">
    <source>
        <dbReference type="EMBL" id="OGY86757.1"/>
    </source>
</evidence>
<name>A0A1G2BEY0_9BACT</name>
<organism evidence="2 3">
    <name type="scientific">Candidatus Kerfeldbacteria bacterium RIFOXYB2_FULL_38_14</name>
    <dbReference type="NCBI Taxonomy" id="1798547"/>
    <lineage>
        <taxon>Bacteria</taxon>
        <taxon>Candidatus Kerfeldiibacteriota</taxon>
    </lineage>
</organism>
<comment type="caution">
    <text evidence="2">The sequence shown here is derived from an EMBL/GenBank/DDBJ whole genome shotgun (WGS) entry which is preliminary data.</text>
</comment>
<feature type="transmembrane region" description="Helical" evidence="1">
    <location>
        <begin position="75"/>
        <end position="100"/>
    </location>
</feature>
<feature type="transmembrane region" description="Helical" evidence="1">
    <location>
        <begin position="31"/>
        <end position="55"/>
    </location>
</feature>
<evidence type="ECO:0000313" key="3">
    <source>
        <dbReference type="Proteomes" id="UP000176420"/>
    </source>
</evidence>
<keyword evidence="1" id="KW-1133">Transmembrane helix</keyword>
<feature type="transmembrane region" description="Helical" evidence="1">
    <location>
        <begin position="121"/>
        <end position="150"/>
    </location>
</feature>
<feature type="transmembrane region" description="Helical" evidence="1">
    <location>
        <begin position="208"/>
        <end position="230"/>
    </location>
</feature>
<proteinExistence type="predicted"/>
<keyword evidence="1" id="KW-0812">Transmembrane</keyword>
<dbReference type="InterPro" id="IPR008075">
    <property type="entry name" value="LIMR"/>
</dbReference>
<evidence type="ECO:0008006" key="4">
    <source>
        <dbReference type="Google" id="ProtNLM"/>
    </source>
</evidence>
<dbReference type="PRINTS" id="PR01692">
    <property type="entry name" value="LIPOCALINIMR"/>
</dbReference>
<accession>A0A1G2BEY0</accession>
<dbReference type="AlphaFoldDB" id="A0A1G2BEY0"/>
<keyword evidence="1" id="KW-0472">Membrane</keyword>
<dbReference type="Proteomes" id="UP000176420">
    <property type="component" value="Unassembled WGS sequence"/>
</dbReference>
<gene>
    <name evidence="2" type="ORF">A2319_00880</name>
</gene>
<sequence>MKNKNSHLNVTSISKSWHDSSEMFGKNFWQLVGLVLIPSVLTYLLGLAAYVAIIYSISSLNSFYELFYLNNFYSIVLFLCVILAVLCQMIEVIALTYFVIHYRTCNILDAFTHAWKYFLKFLGLGVAFVIIAGVSMLIGYLIVALIGIIVGEFSLELVGQTFSWINTIPIVITAAVSVYFIFAGLAVVDDKLGTLKSLKMSCRLVHGYFWPTALRVLLVYAVVSILTYALGFIPKIGTVIAVCTLTPFTMVYLSIIYQNLKTLKHNATELS</sequence>
<feature type="transmembrane region" description="Helical" evidence="1">
    <location>
        <begin position="162"/>
        <end position="188"/>
    </location>
</feature>
<feature type="transmembrane region" description="Helical" evidence="1">
    <location>
        <begin position="236"/>
        <end position="257"/>
    </location>
</feature>
<dbReference type="EMBL" id="MHKI01000016">
    <property type="protein sequence ID" value="OGY86757.1"/>
    <property type="molecule type" value="Genomic_DNA"/>
</dbReference>
<evidence type="ECO:0000256" key="1">
    <source>
        <dbReference type="SAM" id="Phobius"/>
    </source>
</evidence>
<protein>
    <recommendedName>
        <fullName evidence="4">Glycerophosphoryl diester phosphodiesterase membrane domain-containing protein</fullName>
    </recommendedName>
</protein>
<reference evidence="2 3" key="1">
    <citation type="journal article" date="2016" name="Nat. Commun.">
        <title>Thousands of microbial genomes shed light on interconnected biogeochemical processes in an aquifer system.</title>
        <authorList>
            <person name="Anantharaman K."/>
            <person name="Brown C.T."/>
            <person name="Hug L.A."/>
            <person name="Sharon I."/>
            <person name="Castelle C.J."/>
            <person name="Probst A.J."/>
            <person name="Thomas B.C."/>
            <person name="Singh A."/>
            <person name="Wilkins M.J."/>
            <person name="Karaoz U."/>
            <person name="Brodie E.L."/>
            <person name="Williams K.H."/>
            <person name="Hubbard S.S."/>
            <person name="Banfield J.F."/>
        </authorList>
    </citation>
    <scope>NUCLEOTIDE SEQUENCE [LARGE SCALE GENOMIC DNA]</scope>
</reference>